<feature type="coiled-coil region" evidence="1">
    <location>
        <begin position="109"/>
        <end position="136"/>
    </location>
</feature>
<name>A0ABV1NJQ3_9CAUL</name>
<evidence type="ECO:0000313" key="3">
    <source>
        <dbReference type="Proteomes" id="UP001445732"/>
    </source>
</evidence>
<evidence type="ECO:0000313" key="2">
    <source>
        <dbReference type="EMBL" id="MEQ7154076.1"/>
    </source>
</evidence>
<dbReference type="Proteomes" id="UP001445732">
    <property type="component" value="Unassembled WGS sequence"/>
</dbReference>
<reference evidence="2 3" key="1">
    <citation type="submission" date="2024-06" db="EMBL/GenBank/DDBJ databases">
        <title>Brevundimonas sp. C11.</title>
        <authorList>
            <person name="Maltman C."/>
        </authorList>
    </citation>
    <scope>NUCLEOTIDE SEQUENCE [LARGE SCALE GENOMIC DNA]</scope>
    <source>
        <strain evidence="2 3">C11</strain>
    </source>
</reference>
<protein>
    <submittedName>
        <fullName evidence="2">Uncharacterized protein</fullName>
    </submittedName>
</protein>
<organism evidence="2 3">
    <name type="scientific">Brevundimonas aurifodinae</name>
    <dbReference type="NCBI Taxonomy" id="1508312"/>
    <lineage>
        <taxon>Bacteria</taxon>
        <taxon>Pseudomonadati</taxon>
        <taxon>Pseudomonadota</taxon>
        <taxon>Alphaproteobacteria</taxon>
        <taxon>Caulobacterales</taxon>
        <taxon>Caulobacteraceae</taxon>
        <taxon>Brevundimonas</taxon>
    </lineage>
</organism>
<comment type="caution">
    <text evidence="2">The sequence shown here is derived from an EMBL/GenBank/DDBJ whole genome shotgun (WGS) entry which is preliminary data.</text>
</comment>
<keyword evidence="3" id="KW-1185">Reference proteome</keyword>
<proteinExistence type="predicted"/>
<dbReference type="RefSeq" id="WP_349683256.1">
    <property type="nucleotide sequence ID" value="NZ_JBEGDD010000002.1"/>
</dbReference>
<evidence type="ECO:0000256" key="1">
    <source>
        <dbReference type="SAM" id="Coils"/>
    </source>
</evidence>
<gene>
    <name evidence="2" type="ORF">ABN401_02485</name>
</gene>
<feature type="non-terminal residue" evidence="2">
    <location>
        <position position="240"/>
    </location>
</feature>
<keyword evidence="1" id="KW-0175">Coiled coil</keyword>
<dbReference type="EMBL" id="JBEGDD010000002">
    <property type="protein sequence ID" value="MEQ7154076.1"/>
    <property type="molecule type" value="Genomic_DNA"/>
</dbReference>
<sequence length="240" mass="26939">MRVVIDSNRVQSLELETFLASGPSHRAVVTDWLMMEAYKGDMRKSLYKSIAVLEKYPRQVIVLRNTGQCMRVRADAQMANRLIWTEHTKTFPEFMLEVRAAEAGGGAIEESLLERAREANRRMDRLLNQAELLLKGHAVMVSAFTAADISAIRGGPVVPPDILRRVFSIALDVAAGFRQSFEPPLSPPSTKMRNRDFLFRVGLAMTCSGLEWVRTGSPEQVKAEKVRNDYVDGMFSVYGT</sequence>
<accession>A0ABV1NJQ3</accession>